<feature type="domain" description="HTH cro/C1-type" evidence="1">
    <location>
        <begin position="7"/>
        <end position="60"/>
    </location>
</feature>
<gene>
    <name evidence="2" type="ORF">L2422_04270</name>
</gene>
<accession>A0AAP3GWG2</accession>
<dbReference type="GeneID" id="97458771"/>
<dbReference type="AlphaFoldDB" id="A0AAP3GWG2"/>
<protein>
    <submittedName>
        <fullName evidence="2">Helix-turn-helix domain-containing protein</fullName>
    </submittedName>
</protein>
<dbReference type="GO" id="GO:0003677">
    <property type="term" value="F:DNA binding"/>
    <property type="evidence" value="ECO:0007669"/>
    <property type="project" value="InterPro"/>
</dbReference>
<dbReference type="InterPro" id="IPR053163">
    <property type="entry name" value="HTH-type_regulator_Rgg"/>
</dbReference>
<dbReference type="CDD" id="cd00093">
    <property type="entry name" value="HTH_XRE"/>
    <property type="match status" value="1"/>
</dbReference>
<name>A0AAP3GWG2_9LACO</name>
<dbReference type="PANTHER" id="PTHR37038">
    <property type="entry name" value="TRANSCRIPTIONAL REGULATOR-RELATED"/>
    <property type="match status" value="1"/>
</dbReference>
<dbReference type="InterPro" id="IPR001387">
    <property type="entry name" value="Cro/C1-type_HTH"/>
</dbReference>
<proteinExistence type="predicted"/>
<dbReference type="Gene3D" id="1.10.260.40">
    <property type="entry name" value="lambda repressor-like DNA-binding domains"/>
    <property type="match status" value="1"/>
</dbReference>
<dbReference type="Pfam" id="PF21259">
    <property type="entry name" value="Rgg_C"/>
    <property type="match status" value="1"/>
</dbReference>
<dbReference type="Proteomes" id="UP001213015">
    <property type="component" value="Unassembled WGS sequence"/>
</dbReference>
<dbReference type="Gene3D" id="1.25.40.400">
    <property type="match status" value="1"/>
</dbReference>
<dbReference type="Pfam" id="PF01381">
    <property type="entry name" value="HTH_3"/>
    <property type="match status" value="1"/>
</dbReference>
<sequence>MQIGSLLKEYRLSQGKRQKEFVGEVVSQSYYSKVEKNANRITAEDLIDLLNYNNIPLWEFFSRLNHGSRLHKQEIDDLDTVMIEAYYAADKEKLANVINLIDESNLSEKDKQQQKLIARGWLESTKKPDEPNDDELRQKLKEQVFSSPNFNKNNMALYCNFMDFYDLESNIAISKQIIKQYQSDTDIDVQRVLLSIIANMLILTIENKKPDLAKFFAKVASKISTNPAIFFYKCCIYFFESANMYQITRDKKYLIKCDNAVTMFKELGMEAYGNGLNEFIKRQLSNYPSL</sequence>
<evidence type="ECO:0000259" key="1">
    <source>
        <dbReference type="PROSITE" id="PS50943"/>
    </source>
</evidence>
<reference evidence="2" key="1">
    <citation type="submission" date="2022-01" db="EMBL/GenBank/DDBJ databases">
        <title>VMRC isolate genome collection.</title>
        <authorList>
            <person name="France M."/>
            <person name="Rutt L."/>
            <person name="Humphrys M."/>
            <person name="Ravel J."/>
        </authorList>
    </citation>
    <scope>NUCLEOTIDE SEQUENCE</scope>
    <source>
        <strain evidence="2">C0127B5</strain>
    </source>
</reference>
<dbReference type="InterPro" id="IPR010982">
    <property type="entry name" value="Lambda_DNA-bd_dom_sf"/>
</dbReference>
<evidence type="ECO:0000313" key="3">
    <source>
        <dbReference type="Proteomes" id="UP001213015"/>
    </source>
</evidence>
<comment type="caution">
    <text evidence="2">The sequence shown here is derived from an EMBL/GenBank/DDBJ whole genome shotgun (WGS) entry which is preliminary data.</text>
</comment>
<organism evidence="2 3">
    <name type="scientific">Lactobacillus mulieris</name>
    <dbReference type="NCBI Taxonomy" id="2508708"/>
    <lineage>
        <taxon>Bacteria</taxon>
        <taxon>Bacillati</taxon>
        <taxon>Bacillota</taxon>
        <taxon>Bacilli</taxon>
        <taxon>Lactobacillales</taxon>
        <taxon>Lactobacillaceae</taxon>
        <taxon>Lactobacillus</taxon>
    </lineage>
</organism>
<dbReference type="RefSeq" id="WP_006586082.1">
    <property type="nucleotide sequence ID" value="NZ_CABMGH010000066.1"/>
</dbReference>
<dbReference type="NCBIfam" id="TIGR01716">
    <property type="entry name" value="RGG_Cterm"/>
    <property type="match status" value="1"/>
</dbReference>
<dbReference type="InterPro" id="IPR010057">
    <property type="entry name" value="Transcription_activator_Rgg_C"/>
</dbReference>
<dbReference type="EMBL" id="JAKHLF010000005">
    <property type="protein sequence ID" value="MCZ3844735.1"/>
    <property type="molecule type" value="Genomic_DNA"/>
</dbReference>
<evidence type="ECO:0000313" key="2">
    <source>
        <dbReference type="EMBL" id="MCZ3844735.1"/>
    </source>
</evidence>
<dbReference type="SMART" id="SM00530">
    <property type="entry name" value="HTH_XRE"/>
    <property type="match status" value="1"/>
</dbReference>
<dbReference type="PROSITE" id="PS50943">
    <property type="entry name" value="HTH_CROC1"/>
    <property type="match status" value="1"/>
</dbReference>
<dbReference type="SUPFAM" id="SSF47413">
    <property type="entry name" value="lambda repressor-like DNA-binding domains"/>
    <property type="match status" value="1"/>
</dbReference>